<reference evidence="4" key="1">
    <citation type="submission" date="2016-01" db="EMBL/GenBank/DDBJ databases">
        <title>Complete genome of Planococcus rifietoensis type strain M8.</title>
        <authorList>
            <person name="See-Too W.S."/>
        </authorList>
    </citation>
    <scope>NUCLEOTIDE SEQUENCE [LARGE SCALE GENOMIC DNA]</scope>
    <source>
        <strain evidence="4">M8</strain>
    </source>
</reference>
<name>A0A0U2XAR2_9BACL</name>
<dbReference type="STRING" id="200991.AUC31_00875"/>
<dbReference type="EMBL" id="CP013659">
    <property type="protein sequence ID" value="ALS73887.1"/>
    <property type="molecule type" value="Genomic_DNA"/>
</dbReference>
<dbReference type="Proteomes" id="UP000067683">
    <property type="component" value="Chromosome"/>
</dbReference>
<dbReference type="InterPro" id="IPR057326">
    <property type="entry name" value="KR_dom"/>
</dbReference>
<dbReference type="Pfam" id="PF13561">
    <property type="entry name" value="adh_short_C2"/>
    <property type="match status" value="1"/>
</dbReference>
<evidence type="ECO:0000259" key="3">
    <source>
        <dbReference type="SMART" id="SM00822"/>
    </source>
</evidence>
<evidence type="ECO:0000256" key="1">
    <source>
        <dbReference type="ARBA" id="ARBA00006484"/>
    </source>
</evidence>
<dbReference type="InterPro" id="IPR036291">
    <property type="entry name" value="NAD(P)-bd_dom_sf"/>
</dbReference>
<proteinExistence type="inferred from homology"/>
<dbReference type="SMART" id="SM00822">
    <property type="entry name" value="PKS_KR"/>
    <property type="match status" value="1"/>
</dbReference>
<dbReference type="AlphaFoldDB" id="A0A0U2XAR2"/>
<sequence length="259" mass="27668">MTKGGFFVLASFRLEGKTAIVTGAGKGIGRAIALALGEAGANVLLVARTESDLEQVMEEMAGDRTAYAVADVTDRNDIQLAVEKAVERFGGVDILVNNAGMNIRSKLDDATDSEWHRIMDTNAQSVFMFSQEAAKHMTKGASIINVSSVGGDRALKTGVVYAASKAAIIQMTKVMAMEWGERGIRVNAIGPWYFRTPLTENLLSDQEYLDSILAVTPLKRVGELPEVASPVVFLASDAAGYITGQTLFIDGGMSIHGFS</sequence>
<dbReference type="PROSITE" id="PS00061">
    <property type="entry name" value="ADH_SHORT"/>
    <property type="match status" value="1"/>
</dbReference>
<evidence type="ECO:0000313" key="4">
    <source>
        <dbReference type="EMBL" id="ALS73887.1"/>
    </source>
</evidence>
<dbReference type="GO" id="GO:0008206">
    <property type="term" value="P:bile acid metabolic process"/>
    <property type="evidence" value="ECO:0007669"/>
    <property type="project" value="UniProtKB-ARBA"/>
</dbReference>
<accession>A0A0U2XAR2</accession>
<dbReference type="InterPro" id="IPR020904">
    <property type="entry name" value="Sc_DH/Rdtase_CS"/>
</dbReference>
<dbReference type="NCBIfam" id="NF005559">
    <property type="entry name" value="PRK07231.1"/>
    <property type="match status" value="1"/>
</dbReference>
<organism evidence="4 5">
    <name type="scientific">Planococcus rifietoensis</name>
    <dbReference type="NCBI Taxonomy" id="200991"/>
    <lineage>
        <taxon>Bacteria</taxon>
        <taxon>Bacillati</taxon>
        <taxon>Bacillota</taxon>
        <taxon>Bacilli</taxon>
        <taxon>Bacillales</taxon>
        <taxon>Caryophanaceae</taxon>
        <taxon>Planococcus</taxon>
    </lineage>
</organism>
<dbReference type="PRINTS" id="PR00080">
    <property type="entry name" value="SDRFAMILY"/>
</dbReference>
<gene>
    <name evidence="4" type="ORF">AUC31_00875</name>
</gene>
<evidence type="ECO:0000313" key="5">
    <source>
        <dbReference type="Proteomes" id="UP000067683"/>
    </source>
</evidence>
<dbReference type="FunFam" id="3.40.50.720:FF:000084">
    <property type="entry name" value="Short-chain dehydrogenase reductase"/>
    <property type="match status" value="1"/>
</dbReference>
<feature type="domain" description="Ketoreductase" evidence="3">
    <location>
        <begin position="17"/>
        <end position="195"/>
    </location>
</feature>
<keyword evidence="5" id="KW-1185">Reference proteome</keyword>
<dbReference type="InterPro" id="IPR002347">
    <property type="entry name" value="SDR_fam"/>
</dbReference>
<dbReference type="Gene3D" id="3.40.50.720">
    <property type="entry name" value="NAD(P)-binding Rossmann-like Domain"/>
    <property type="match status" value="1"/>
</dbReference>
<dbReference type="PANTHER" id="PTHR42760">
    <property type="entry name" value="SHORT-CHAIN DEHYDROGENASES/REDUCTASES FAMILY MEMBER"/>
    <property type="match status" value="1"/>
</dbReference>
<keyword evidence="2" id="KW-0560">Oxidoreductase</keyword>
<dbReference type="KEGG" id="prt:AUC31_00875"/>
<dbReference type="SUPFAM" id="SSF51735">
    <property type="entry name" value="NAD(P)-binding Rossmann-fold domains"/>
    <property type="match status" value="1"/>
</dbReference>
<dbReference type="GO" id="GO:0016616">
    <property type="term" value="F:oxidoreductase activity, acting on the CH-OH group of donors, NAD or NADP as acceptor"/>
    <property type="evidence" value="ECO:0007669"/>
    <property type="project" value="UniProtKB-ARBA"/>
</dbReference>
<evidence type="ECO:0000256" key="2">
    <source>
        <dbReference type="ARBA" id="ARBA00023002"/>
    </source>
</evidence>
<protein>
    <submittedName>
        <fullName evidence="4">2-deoxy-D-gluconate 3-dehydrogenase</fullName>
    </submittedName>
</protein>
<comment type="similarity">
    <text evidence="1">Belongs to the short-chain dehydrogenases/reductases (SDR) family.</text>
</comment>
<dbReference type="PRINTS" id="PR00081">
    <property type="entry name" value="GDHRDH"/>
</dbReference>